<keyword evidence="4" id="KW-0963">Cytoplasm</keyword>
<comment type="subcellular location">
    <subcellularLocation>
        <location evidence="1">Cytoplasm</location>
        <location evidence="1">Cytoskeleton</location>
    </subcellularLocation>
</comment>
<feature type="compositionally biased region" description="Low complexity" evidence="7">
    <location>
        <begin position="446"/>
        <end position="461"/>
    </location>
</feature>
<dbReference type="PROSITE" id="PS50067">
    <property type="entry name" value="KINESIN_MOTOR_2"/>
    <property type="match status" value="1"/>
</dbReference>
<dbReference type="InterPro" id="IPR036961">
    <property type="entry name" value="Kinesin_motor_dom_sf"/>
</dbReference>
<reference evidence="9" key="2">
    <citation type="submission" date="2025-08" db="UniProtKB">
        <authorList>
            <consortium name="Ensembl"/>
        </authorList>
    </citation>
    <scope>IDENTIFICATION</scope>
</reference>
<evidence type="ECO:0000256" key="2">
    <source>
        <dbReference type="ARBA" id="ARBA00022741"/>
    </source>
</evidence>
<evidence type="ECO:0000259" key="8">
    <source>
        <dbReference type="PROSITE" id="PS50067"/>
    </source>
</evidence>
<dbReference type="GO" id="GO:0003777">
    <property type="term" value="F:microtubule motor activity"/>
    <property type="evidence" value="ECO:0007669"/>
    <property type="project" value="InterPro"/>
</dbReference>
<evidence type="ECO:0000256" key="1">
    <source>
        <dbReference type="ARBA" id="ARBA00004245"/>
    </source>
</evidence>
<dbReference type="PANTHER" id="PTHR47969:SF33">
    <property type="entry name" value="KINESIN-LIKE PROTEIN"/>
    <property type="match status" value="1"/>
</dbReference>
<dbReference type="InterPro" id="IPR027417">
    <property type="entry name" value="P-loop_NTPase"/>
</dbReference>
<evidence type="ECO:0000256" key="7">
    <source>
        <dbReference type="SAM" id="MobiDB-lite"/>
    </source>
</evidence>
<dbReference type="Gene3D" id="3.40.850.10">
    <property type="entry name" value="Kinesin motor domain"/>
    <property type="match status" value="1"/>
</dbReference>
<accession>A0A493T814</accession>
<organism evidence="9 10">
    <name type="scientific">Anas platyrhynchos platyrhynchos</name>
    <name type="common">Northern mallard</name>
    <dbReference type="NCBI Taxonomy" id="8840"/>
    <lineage>
        <taxon>Eukaryota</taxon>
        <taxon>Metazoa</taxon>
        <taxon>Chordata</taxon>
        <taxon>Craniata</taxon>
        <taxon>Vertebrata</taxon>
        <taxon>Euteleostomi</taxon>
        <taxon>Archelosauria</taxon>
        <taxon>Archosauria</taxon>
        <taxon>Dinosauria</taxon>
        <taxon>Saurischia</taxon>
        <taxon>Theropoda</taxon>
        <taxon>Coelurosauria</taxon>
        <taxon>Aves</taxon>
        <taxon>Neognathae</taxon>
        <taxon>Galloanserae</taxon>
        <taxon>Anseriformes</taxon>
        <taxon>Anatidae</taxon>
        <taxon>Anatinae</taxon>
        <taxon>Anas</taxon>
    </lineage>
</organism>
<feature type="region of interest" description="Disordered" evidence="7">
    <location>
        <begin position="246"/>
        <end position="310"/>
    </location>
</feature>
<dbReference type="GO" id="GO:0008017">
    <property type="term" value="F:microtubule binding"/>
    <property type="evidence" value="ECO:0007669"/>
    <property type="project" value="InterPro"/>
</dbReference>
<dbReference type="SMART" id="SM00129">
    <property type="entry name" value="KISc"/>
    <property type="match status" value="1"/>
</dbReference>
<dbReference type="GO" id="GO:0005875">
    <property type="term" value="C:microtubule associated complex"/>
    <property type="evidence" value="ECO:0007669"/>
    <property type="project" value="TreeGrafter"/>
</dbReference>
<feature type="compositionally biased region" description="Low complexity" evidence="7">
    <location>
        <begin position="268"/>
        <end position="285"/>
    </location>
</feature>
<dbReference type="SUPFAM" id="SSF52540">
    <property type="entry name" value="P-loop containing nucleoside triphosphate hydrolases"/>
    <property type="match status" value="1"/>
</dbReference>
<dbReference type="Proteomes" id="UP000016666">
    <property type="component" value="Unassembled WGS sequence"/>
</dbReference>
<dbReference type="GO" id="GO:0005874">
    <property type="term" value="C:microtubule"/>
    <property type="evidence" value="ECO:0007669"/>
    <property type="project" value="UniProtKB-KW"/>
</dbReference>
<dbReference type="GO" id="GO:0007018">
    <property type="term" value="P:microtubule-based movement"/>
    <property type="evidence" value="ECO:0007669"/>
    <property type="project" value="InterPro"/>
</dbReference>
<feature type="region of interest" description="Disordered" evidence="7">
    <location>
        <begin position="594"/>
        <end position="719"/>
    </location>
</feature>
<evidence type="ECO:0000256" key="3">
    <source>
        <dbReference type="ARBA" id="ARBA00022840"/>
    </source>
</evidence>
<keyword evidence="6" id="KW-0493">Microtubule</keyword>
<name>A0A493T814_ANAPP</name>
<protein>
    <recommendedName>
        <fullName evidence="6">Kinesin-like protein</fullName>
    </recommendedName>
</protein>
<feature type="compositionally biased region" description="Basic and acidic residues" evidence="7">
    <location>
        <begin position="287"/>
        <end position="298"/>
    </location>
</feature>
<dbReference type="AlphaFoldDB" id="A0A493T814"/>
<dbReference type="GO" id="GO:0007052">
    <property type="term" value="P:mitotic spindle organization"/>
    <property type="evidence" value="ECO:0007669"/>
    <property type="project" value="TreeGrafter"/>
</dbReference>
<evidence type="ECO:0000256" key="4">
    <source>
        <dbReference type="ARBA" id="ARBA00023212"/>
    </source>
</evidence>
<feature type="domain" description="Kinesin motor" evidence="8">
    <location>
        <begin position="1"/>
        <end position="220"/>
    </location>
</feature>
<dbReference type="PROSITE" id="PS00411">
    <property type="entry name" value="KINESIN_MOTOR_1"/>
    <property type="match status" value="1"/>
</dbReference>
<comment type="caution">
    <text evidence="5">Lacks conserved residue(s) required for the propagation of feature annotation.</text>
</comment>
<dbReference type="Pfam" id="PF00225">
    <property type="entry name" value="Kinesin"/>
    <property type="match status" value="1"/>
</dbReference>
<comment type="similarity">
    <text evidence="5 6">Belongs to the TRAFAC class myosin-kinesin ATPase superfamily. Kinesin family.</text>
</comment>
<proteinExistence type="inferred from homology"/>
<dbReference type="PRINTS" id="PR00380">
    <property type="entry name" value="KINESINHEAVY"/>
</dbReference>
<dbReference type="GO" id="GO:0005524">
    <property type="term" value="F:ATP binding"/>
    <property type="evidence" value="ECO:0007669"/>
    <property type="project" value="UniProtKB-KW"/>
</dbReference>
<evidence type="ECO:0000256" key="6">
    <source>
        <dbReference type="RuleBase" id="RU000394"/>
    </source>
</evidence>
<feature type="region of interest" description="Disordered" evidence="7">
    <location>
        <begin position="417"/>
        <end position="463"/>
    </location>
</feature>
<dbReference type="GO" id="GO:0051231">
    <property type="term" value="P:spindle elongation"/>
    <property type="evidence" value="ECO:0007669"/>
    <property type="project" value="TreeGrafter"/>
</dbReference>
<evidence type="ECO:0000313" key="9">
    <source>
        <dbReference type="Ensembl" id="ENSAPLP00000021991.1"/>
    </source>
</evidence>
<feature type="compositionally biased region" description="Low complexity" evidence="7">
    <location>
        <begin position="612"/>
        <end position="623"/>
    </location>
</feature>
<keyword evidence="4" id="KW-0206">Cytoskeleton</keyword>
<sequence length="719" mass="74781">MQRSFACLLEHSRSHGPGLALSASYLEIYNEQVRDLLSPGPPCALPLRWSKTRGFYAENQLSVDFESLETIIDLLLQGSRRRRTSAHALNKHSSRSHALLTIRIRSRAPSSSPGKQGTLCFVDLAGSERVKDTGSTGELCVEANNINRSLLALGHCISLLAKPQGKRMHIPYRDSKLTRLLARSLGGWGVTLMVACISPSSRCLSETLSTLHYASRARRVTTRPVANRVGLRAGAGCSAPLLGPSPSHPLVLPGPPGEVAAKLGGRDPGPTAGEPLPAPAALPAHGAHKERGGARDPPEAGGTAGMGRQVWPRGATLLPTRRAAPDGGSSSLAQPLRPPAGLCGGERAAQVWGGPAGTCRTHKKGLQEPESPPVVQHSVPASEGCGCLPQGGSGGRAGRLSAGCPCPALLPPCSPGSPTSPQTLVVTSHPTEPPAAPAAARSLSGAPTSHSATPHSSSSPTRCPPPGTSCRNCLLPPVAPSAAPGCPMPSCPRYVSCPFGWGRQGTAAPSQLRSAPRCCRGSPCHSRSPLASRCLARRTWLCPAPGHTRERGERWGWGHPWGIRKAPGTWGGSKLGFCSRQELGKEQELVSAAHGATGQPGAQPREKGRAFGPAMARARSAGARSRRSRPSAAVGRGPGVAGGADLSSHSLTGAGTSRGDPAPCNQPQPGCNQGHNHSPPGHNRPRGPHGPRVAHLTPTDSQTDRPTLQPARRSWFIAV</sequence>
<dbReference type="InterPro" id="IPR001752">
    <property type="entry name" value="Kinesin_motor_dom"/>
</dbReference>
<reference evidence="9" key="3">
    <citation type="submission" date="2025-09" db="UniProtKB">
        <authorList>
            <consortium name="Ensembl"/>
        </authorList>
    </citation>
    <scope>IDENTIFICATION</scope>
</reference>
<feature type="compositionally biased region" description="Polar residues" evidence="7">
    <location>
        <begin position="419"/>
        <end position="430"/>
    </location>
</feature>
<reference evidence="10" key="1">
    <citation type="submission" date="2017-10" db="EMBL/GenBank/DDBJ databases">
        <title>A new Pekin duck reference genome.</title>
        <authorList>
            <person name="Hou Z.-C."/>
            <person name="Zhou Z.-K."/>
            <person name="Zhu F."/>
            <person name="Hou S.-S."/>
        </authorList>
    </citation>
    <scope>NUCLEOTIDE SEQUENCE [LARGE SCALE GENOMIC DNA]</scope>
</reference>
<dbReference type="InterPro" id="IPR019821">
    <property type="entry name" value="Kinesin_motor_CS"/>
</dbReference>
<keyword evidence="6" id="KW-0505">Motor protein</keyword>
<dbReference type="GeneTree" id="ENSGT00940000161216"/>
<dbReference type="Ensembl" id="ENSAPLT00000042384.1">
    <property type="protein sequence ID" value="ENSAPLP00000021991.1"/>
    <property type="gene ID" value="ENSAPLG00000029180.1"/>
</dbReference>
<keyword evidence="10" id="KW-1185">Reference proteome</keyword>
<dbReference type="InterPro" id="IPR027640">
    <property type="entry name" value="Kinesin-like_fam"/>
</dbReference>
<keyword evidence="3 6" id="KW-0067">ATP-binding</keyword>
<dbReference type="PANTHER" id="PTHR47969">
    <property type="entry name" value="CHROMOSOME-ASSOCIATED KINESIN KIF4A-RELATED"/>
    <property type="match status" value="1"/>
</dbReference>
<evidence type="ECO:0000256" key="5">
    <source>
        <dbReference type="PROSITE-ProRule" id="PRU00283"/>
    </source>
</evidence>
<keyword evidence="2 6" id="KW-0547">Nucleotide-binding</keyword>
<evidence type="ECO:0000313" key="10">
    <source>
        <dbReference type="Proteomes" id="UP000016666"/>
    </source>
</evidence>
<feature type="compositionally biased region" description="Polar residues" evidence="7">
    <location>
        <begin position="665"/>
        <end position="676"/>
    </location>
</feature>